<dbReference type="Proteomes" id="UP001157134">
    <property type="component" value="Unassembled WGS sequence"/>
</dbReference>
<dbReference type="RefSeq" id="WP_284295650.1">
    <property type="nucleotide sequence ID" value="NZ_BSSV01000001.1"/>
</dbReference>
<name>A0ABQ6H7I7_9GAMM</name>
<comment type="caution">
    <text evidence="1">The sequence shown here is derived from an EMBL/GenBank/DDBJ whole genome shotgun (WGS) entry which is preliminary data.</text>
</comment>
<protein>
    <recommendedName>
        <fullName evidence="3">Site-specific integrase</fullName>
    </recommendedName>
</protein>
<keyword evidence="2" id="KW-1185">Reference proteome</keyword>
<dbReference type="EMBL" id="BSSV01000001">
    <property type="protein sequence ID" value="GLX84103.1"/>
    <property type="molecule type" value="Genomic_DNA"/>
</dbReference>
<evidence type="ECO:0008006" key="3">
    <source>
        <dbReference type="Google" id="ProtNLM"/>
    </source>
</evidence>
<evidence type="ECO:0000313" key="1">
    <source>
        <dbReference type="EMBL" id="GLX84103.1"/>
    </source>
</evidence>
<evidence type="ECO:0000313" key="2">
    <source>
        <dbReference type="Proteomes" id="UP001157134"/>
    </source>
</evidence>
<reference evidence="1 2" key="1">
    <citation type="submission" date="2023-03" db="EMBL/GenBank/DDBJ databases">
        <title>Thalassotalea loyana LMG 22536T draft genome sequence.</title>
        <authorList>
            <person name="Sawabe T."/>
        </authorList>
    </citation>
    <scope>NUCLEOTIDE SEQUENCE [LARGE SCALE GENOMIC DNA]</scope>
    <source>
        <strain evidence="1 2">LMG 22536</strain>
    </source>
</reference>
<gene>
    <name evidence="1" type="ORF">tloyanaT_03550</name>
</gene>
<accession>A0ABQ6H7I7</accession>
<organism evidence="1 2">
    <name type="scientific">Thalassotalea loyana</name>
    <dbReference type="NCBI Taxonomy" id="280483"/>
    <lineage>
        <taxon>Bacteria</taxon>
        <taxon>Pseudomonadati</taxon>
        <taxon>Pseudomonadota</taxon>
        <taxon>Gammaproteobacteria</taxon>
        <taxon>Alteromonadales</taxon>
        <taxon>Colwelliaceae</taxon>
        <taxon>Thalassotalea</taxon>
    </lineage>
</organism>
<proteinExistence type="predicted"/>
<sequence length="920" mass="106193">MAARSTFSQRFGLFSPILEKQIADLVSKSKAPEPKDYYIQTYKTIHQQASCLYGYLEPILGRLNDEDLIKFQHKGFDAFSSIEYWQRFERCGILAKLEGNLSTVNGKFHLSLLGLLKQHFNNEHLVAPHEIVIPSKLCQSYRTTDCSIVYRYPLENISEIKTYMVQYLQQKCEEGGKQDLQSIIKNITGFLFCLDSGFDLPKVKAVLEKKFNVSEILSSKELCDLILSSVSNKQKKDQFKHMLRYLAPEVHGSRTTTLLLDKEEAFEFVDTISEKLRRELDAFLANSTAKKALSRVMRFIRFMHAFKNYLSEEQLELIHENGAAAFTENEAELWLLYLDTLSKEVQEQHNVNDLRSVLNNLLAYVFNRNVNINELLDYMLGYPHESVHGEWQYQSFKYIKDNYPALFEDVKKVHHISLNRTDAFQVQITTVKTVFSQFLIAIESNDECLSEQQKLSLADRGLYGLTESNHDVLKSLRQHIQHKCKTSVLDLSYGKMQQNAIDWLLDKLGIETTLSYPVSQLKRMHHQEKSRANNYYTLEEAVELAFYIEKTFLVKKDLTHFQKLALKLGRIFLKTAWNMTPVFELTIDDIFYFDSPIGGKKTPAIRLFKRRANYSTQWHKFGLKAEDIEKEGIETGDIVRPVIQDLIEIRDDDSKPFRSALNDDHPFKNRIFLYQSYKYDTPKALDASILTTLDDLLEAQGCQVSYTVQRIRKGGLNYIYRKVLSNFKKYKEAGQHSFEVFLQHYLKDDTAKSTATLTKATKVMGDYFHGRELTDDIIILTDTPEDSRQTPNGSCVSGHDSDAAKVYDAENYKLHKENDSKTTLCADFNACLFCPYYRLVADAEHIWRLLSYKAVVIDSMKASTAGFEFAEQQKENIEILSNRVDEILEKVAEISPAAPADGKRLFKEFGIHEDWELMAG</sequence>